<name>A0AAD9EB91_9PEZI</name>
<dbReference type="Proteomes" id="UP001243330">
    <property type="component" value="Unassembled WGS sequence"/>
</dbReference>
<comment type="caution">
    <text evidence="2">The sequence shown here is derived from an EMBL/GenBank/DDBJ whole genome shotgun (WGS) entry which is preliminary data.</text>
</comment>
<gene>
    <name evidence="2" type="ORF">CCHR01_15143</name>
</gene>
<evidence type="ECO:0000256" key="1">
    <source>
        <dbReference type="SAM" id="MobiDB-lite"/>
    </source>
</evidence>
<proteinExistence type="predicted"/>
<sequence length="56" mass="5788">MQTCLRESASVVLTGILPSAVPGGRQPITSHRPVTERETALLSGSAKAWSAQAVLG</sequence>
<protein>
    <submittedName>
        <fullName evidence="2">Uncharacterized protein</fullName>
    </submittedName>
</protein>
<evidence type="ECO:0000313" key="3">
    <source>
        <dbReference type="Proteomes" id="UP001243330"/>
    </source>
</evidence>
<keyword evidence="3" id="KW-1185">Reference proteome</keyword>
<dbReference type="EMBL" id="JAQOWY010000426">
    <property type="protein sequence ID" value="KAK1842235.1"/>
    <property type="molecule type" value="Genomic_DNA"/>
</dbReference>
<accession>A0AAD9EB91</accession>
<feature type="region of interest" description="Disordered" evidence="1">
    <location>
        <begin position="22"/>
        <end position="41"/>
    </location>
</feature>
<dbReference type="AlphaFoldDB" id="A0AAD9EB91"/>
<reference evidence="2" key="1">
    <citation type="submission" date="2023-01" db="EMBL/GenBank/DDBJ databases">
        <title>Colletotrichum chrysophilum M932 genome sequence.</title>
        <authorList>
            <person name="Baroncelli R."/>
        </authorList>
    </citation>
    <scope>NUCLEOTIDE SEQUENCE</scope>
    <source>
        <strain evidence="2">M932</strain>
    </source>
</reference>
<organism evidence="2 3">
    <name type="scientific">Colletotrichum chrysophilum</name>
    <dbReference type="NCBI Taxonomy" id="1836956"/>
    <lineage>
        <taxon>Eukaryota</taxon>
        <taxon>Fungi</taxon>
        <taxon>Dikarya</taxon>
        <taxon>Ascomycota</taxon>
        <taxon>Pezizomycotina</taxon>
        <taxon>Sordariomycetes</taxon>
        <taxon>Hypocreomycetidae</taxon>
        <taxon>Glomerellales</taxon>
        <taxon>Glomerellaceae</taxon>
        <taxon>Colletotrichum</taxon>
        <taxon>Colletotrichum gloeosporioides species complex</taxon>
    </lineage>
</organism>
<evidence type="ECO:0000313" key="2">
    <source>
        <dbReference type="EMBL" id="KAK1842235.1"/>
    </source>
</evidence>